<evidence type="ECO:0000313" key="2">
    <source>
        <dbReference type="EMBL" id="EPQ07533.1"/>
    </source>
</evidence>
<name>S7PBJ4_MYOBR</name>
<gene>
    <name evidence="2" type="ORF">D623_10029507</name>
</gene>
<accession>S7PBJ4</accession>
<protein>
    <submittedName>
        <fullName evidence="2">Uncharacterized protein</fullName>
    </submittedName>
</protein>
<keyword evidence="3" id="KW-1185">Reference proteome</keyword>
<sequence>MRAWGGLVGKAKVSVWRKFTPFNFSLFQERSPWELTLEPSRPTQIPRGLGRKGTAFCRRPHSLPRSRPLFLKSGEMDEDGAVS</sequence>
<reference evidence="2 3" key="1">
    <citation type="journal article" date="2013" name="Nat. Commun.">
        <title>Genome analysis reveals insights into physiology and longevity of the Brandt's bat Myotis brandtii.</title>
        <authorList>
            <person name="Seim I."/>
            <person name="Fang X."/>
            <person name="Xiong Z."/>
            <person name="Lobanov A.V."/>
            <person name="Huang Z."/>
            <person name="Ma S."/>
            <person name="Feng Y."/>
            <person name="Turanov A.A."/>
            <person name="Zhu Y."/>
            <person name="Lenz T.L."/>
            <person name="Gerashchenko M.V."/>
            <person name="Fan D."/>
            <person name="Hee Yim S."/>
            <person name="Yao X."/>
            <person name="Jordan D."/>
            <person name="Xiong Y."/>
            <person name="Ma Y."/>
            <person name="Lyapunov A.N."/>
            <person name="Chen G."/>
            <person name="Kulakova O.I."/>
            <person name="Sun Y."/>
            <person name="Lee S.G."/>
            <person name="Bronson R.T."/>
            <person name="Moskalev A.A."/>
            <person name="Sunyaev S.R."/>
            <person name="Zhang G."/>
            <person name="Krogh A."/>
            <person name="Wang J."/>
            <person name="Gladyshev V.N."/>
        </authorList>
    </citation>
    <scope>NUCLEOTIDE SEQUENCE [LARGE SCALE GENOMIC DNA]</scope>
</reference>
<dbReference type="AlphaFoldDB" id="S7PBJ4"/>
<dbReference type="Proteomes" id="UP000052978">
    <property type="component" value="Unassembled WGS sequence"/>
</dbReference>
<evidence type="ECO:0000256" key="1">
    <source>
        <dbReference type="SAM" id="MobiDB-lite"/>
    </source>
</evidence>
<organism evidence="2 3">
    <name type="scientific">Myotis brandtii</name>
    <name type="common">Brandt's bat</name>
    <dbReference type="NCBI Taxonomy" id="109478"/>
    <lineage>
        <taxon>Eukaryota</taxon>
        <taxon>Metazoa</taxon>
        <taxon>Chordata</taxon>
        <taxon>Craniata</taxon>
        <taxon>Vertebrata</taxon>
        <taxon>Euteleostomi</taxon>
        <taxon>Mammalia</taxon>
        <taxon>Eutheria</taxon>
        <taxon>Laurasiatheria</taxon>
        <taxon>Chiroptera</taxon>
        <taxon>Yangochiroptera</taxon>
        <taxon>Vespertilionidae</taxon>
        <taxon>Myotis</taxon>
    </lineage>
</organism>
<feature type="region of interest" description="Disordered" evidence="1">
    <location>
        <begin position="38"/>
        <end position="83"/>
    </location>
</feature>
<dbReference type="EMBL" id="KE162237">
    <property type="protein sequence ID" value="EPQ07533.1"/>
    <property type="molecule type" value="Genomic_DNA"/>
</dbReference>
<evidence type="ECO:0000313" key="3">
    <source>
        <dbReference type="Proteomes" id="UP000052978"/>
    </source>
</evidence>
<proteinExistence type="predicted"/>